<evidence type="ECO:0000313" key="7">
    <source>
        <dbReference type="Proteomes" id="UP000326396"/>
    </source>
</evidence>
<keyword evidence="7" id="KW-1185">Reference proteome</keyword>
<organism evidence="6 7">
    <name type="scientific">Mikania micrantha</name>
    <name type="common">bitter vine</name>
    <dbReference type="NCBI Taxonomy" id="192012"/>
    <lineage>
        <taxon>Eukaryota</taxon>
        <taxon>Viridiplantae</taxon>
        <taxon>Streptophyta</taxon>
        <taxon>Embryophyta</taxon>
        <taxon>Tracheophyta</taxon>
        <taxon>Spermatophyta</taxon>
        <taxon>Magnoliopsida</taxon>
        <taxon>eudicotyledons</taxon>
        <taxon>Gunneridae</taxon>
        <taxon>Pentapetalae</taxon>
        <taxon>asterids</taxon>
        <taxon>campanulids</taxon>
        <taxon>Asterales</taxon>
        <taxon>Asteraceae</taxon>
        <taxon>Asteroideae</taxon>
        <taxon>Heliantheae alliance</taxon>
        <taxon>Eupatorieae</taxon>
        <taxon>Mikania</taxon>
    </lineage>
</organism>
<evidence type="ECO:0000313" key="6">
    <source>
        <dbReference type="EMBL" id="KAD2394102.1"/>
    </source>
</evidence>
<dbReference type="GO" id="GO:0046872">
    <property type="term" value="F:metal ion binding"/>
    <property type="evidence" value="ECO:0007669"/>
    <property type="project" value="UniProtKB-KW"/>
</dbReference>
<evidence type="ECO:0000259" key="5">
    <source>
        <dbReference type="PROSITE" id="PS50081"/>
    </source>
</evidence>
<dbReference type="AlphaFoldDB" id="A0A5N6LPD8"/>
<dbReference type="SUPFAM" id="SSF57889">
    <property type="entry name" value="Cysteine-rich domain"/>
    <property type="match status" value="6"/>
</dbReference>
<evidence type="ECO:0000256" key="1">
    <source>
        <dbReference type="ARBA" id="ARBA00022723"/>
    </source>
</evidence>
<dbReference type="InterPro" id="IPR053192">
    <property type="entry name" value="Vacuole_Formation_Reg"/>
</dbReference>
<sequence>MENSIVAKDEFKHFSHDHSLCLVYLQQQNQKNENDSDEDEDRDEEVEEEFVEENLHGGECNMCEEQILSFDVCYYNCKSCDYSLHKFCAELPINLQNHPLHPQHELSLLEPDDYDKISCVICNFDRKNVYIYGCYTCDIAIDINCATSRERKINHPSHPHQMQLMPQSIVSSCLACGKHEGQFFQCTTCHGFWINKDCALLPAKMLIQNHTNGTFIHSHPLTLAYSLSAPDESYLKCRVCRDRFYSHLWIYECDKCRYYVHVDCATSKREPFMSIFQQPGTGKIHKNFKDDEHPNLLHCPFDNESDNLLKRYMSNQIDFTSKLHDRDMLNHSGHQHPLILFNKQTSDGEKMVSLHNPMKRIQLLCDGCVKPILTEPFYICNQHADEQCCFILHEWCAKLPLKVQDYPGHSEHTLFLLPKVPNKFFSVFICAICNLRSNGFAYGCMMCEYYVDINCAFIPEEITHDAHPGHLLYKVEPTNTISLPRKTCNACLDDIINRWGFHCPSCEYYIHVECALLLYRVIKHKCDKHPLSLRYEPVENHISHDYFCEICEYRLNPWAWFYHCTTCRQSTHTNCVPLIIQYEPATMILDFPTSSVYQFLNIKFGGTLKIKGHPHRLTFVQEIGNNGTCFECGSRWTQGEIIFKCLECKFTLHYRCAYSQIFKELRAVGDYVDSISATKTNTLRKEEVTLRKQHYFRRITYSYRKVYKTTASEWSASSKFKASEDLLLLKNKSFRRHSSADKDFRKYS</sequence>
<dbReference type="PANTHER" id="PTHR32410:SF216">
    <property type="entry name" value="PHORBOL-ESTER_DAG-TYPE DOMAIN-CONTAINING PROTEIN"/>
    <property type="match status" value="1"/>
</dbReference>
<dbReference type="EMBL" id="SZYD01000019">
    <property type="protein sequence ID" value="KAD2394102.1"/>
    <property type="molecule type" value="Genomic_DNA"/>
</dbReference>
<dbReference type="InterPro" id="IPR046349">
    <property type="entry name" value="C1-like_sf"/>
</dbReference>
<keyword evidence="2" id="KW-0677">Repeat</keyword>
<feature type="compositionally biased region" description="Acidic residues" evidence="4">
    <location>
        <begin position="35"/>
        <end position="48"/>
    </location>
</feature>
<protein>
    <recommendedName>
        <fullName evidence="5">Phorbol-ester/DAG-type domain-containing protein</fullName>
    </recommendedName>
</protein>
<dbReference type="Proteomes" id="UP000326396">
    <property type="component" value="Linkage Group LG9"/>
</dbReference>
<gene>
    <name evidence="6" type="ORF">E3N88_41079</name>
</gene>
<feature type="domain" description="Phorbol-ester/DAG-type" evidence="5">
    <location>
        <begin position="469"/>
        <end position="526"/>
    </location>
</feature>
<evidence type="ECO:0000256" key="2">
    <source>
        <dbReference type="ARBA" id="ARBA00022737"/>
    </source>
</evidence>
<dbReference type="PANTHER" id="PTHR32410">
    <property type="entry name" value="CYSTEINE/HISTIDINE-RICH C1 DOMAIN FAMILY PROTEIN"/>
    <property type="match status" value="1"/>
</dbReference>
<dbReference type="Pfam" id="PF03107">
    <property type="entry name" value="C1_2"/>
    <property type="match status" value="7"/>
</dbReference>
<evidence type="ECO:0000256" key="3">
    <source>
        <dbReference type="ARBA" id="ARBA00022833"/>
    </source>
</evidence>
<proteinExistence type="predicted"/>
<dbReference type="InterPro" id="IPR002219">
    <property type="entry name" value="PKC_DAG/PE"/>
</dbReference>
<keyword evidence="3" id="KW-0862">Zinc</keyword>
<dbReference type="SMART" id="SM00109">
    <property type="entry name" value="C1"/>
    <property type="match status" value="4"/>
</dbReference>
<name>A0A5N6LPD8_9ASTR</name>
<accession>A0A5N6LPD8</accession>
<keyword evidence="1" id="KW-0479">Metal-binding</keyword>
<reference evidence="6 7" key="1">
    <citation type="submission" date="2019-05" db="EMBL/GenBank/DDBJ databases">
        <title>Mikania micrantha, genome provides insights into the molecular mechanism of rapid growth.</title>
        <authorList>
            <person name="Liu B."/>
        </authorList>
    </citation>
    <scope>NUCLEOTIDE SEQUENCE [LARGE SCALE GENOMIC DNA]</scope>
    <source>
        <strain evidence="6">NLD-2019</strain>
        <tissue evidence="6">Leaf</tissue>
    </source>
</reference>
<feature type="region of interest" description="Disordered" evidence="4">
    <location>
        <begin position="29"/>
        <end position="48"/>
    </location>
</feature>
<comment type="caution">
    <text evidence="6">The sequence shown here is derived from an EMBL/GenBank/DDBJ whole genome shotgun (WGS) entry which is preliminary data.</text>
</comment>
<evidence type="ECO:0000256" key="4">
    <source>
        <dbReference type="SAM" id="MobiDB-lite"/>
    </source>
</evidence>
<dbReference type="InterPro" id="IPR004146">
    <property type="entry name" value="DC1"/>
</dbReference>
<dbReference type="PROSITE" id="PS50081">
    <property type="entry name" value="ZF_DAG_PE_2"/>
    <property type="match status" value="1"/>
</dbReference>
<dbReference type="OrthoDB" id="1884766at2759"/>